<dbReference type="AlphaFoldDB" id="A0A5C6ALK4"/>
<sequence precursor="true">MKFRFCILALFAFGVLTAMVPSRTQAQSAVLSEIYGRGVHAYHSGQYQQAGEWLSMAIDNGFRDPRAYYFRGLVAASGGNIYEAEADFQEGAKLEATGTFGDLIGRSLARIQGSTRLKLEQIREKARLQALATGQARSNVRYGELGVAPGPAPGAAAAKPAPASPRIAPPSAPSAENPFADDMDQDATVESPDAFKDAMENAAEPEMAGGKEPVGGDASPFGGDAAPANDPFGGSAPASDPFGAPGGGADPFGGSGEAMDDPFGASPF</sequence>
<name>A0A5C6ALK4_9BACT</name>
<feature type="compositionally biased region" description="Gly residues" evidence="1">
    <location>
        <begin position="244"/>
        <end position="256"/>
    </location>
</feature>
<evidence type="ECO:0000256" key="1">
    <source>
        <dbReference type="SAM" id="MobiDB-lite"/>
    </source>
</evidence>
<protein>
    <recommendedName>
        <fullName evidence="5">Tetratricopeptide repeat protein</fullName>
    </recommendedName>
</protein>
<feature type="chain" id="PRO_5022684124" description="Tetratricopeptide repeat protein" evidence="2">
    <location>
        <begin position="19"/>
        <end position="268"/>
    </location>
</feature>
<dbReference type="RefSeq" id="WP_146577680.1">
    <property type="nucleotide sequence ID" value="NZ_SJPM01000003.1"/>
</dbReference>
<dbReference type="InterPro" id="IPR011990">
    <property type="entry name" value="TPR-like_helical_dom_sf"/>
</dbReference>
<keyword evidence="2" id="KW-0732">Signal</keyword>
<dbReference type="Proteomes" id="UP000316213">
    <property type="component" value="Unassembled WGS sequence"/>
</dbReference>
<keyword evidence="4" id="KW-1185">Reference proteome</keyword>
<dbReference type="SUPFAM" id="SSF48452">
    <property type="entry name" value="TPR-like"/>
    <property type="match status" value="1"/>
</dbReference>
<feature type="compositionally biased region" description="Low complexity" evidence="1">
    <location>
        <begin position="153"/>
        <end position="166"/>
    </location>
</feature>
<evidence type="ECO:0000313" key="3">
    <source>
        <dbReference type="EMBL" id="TWT99053.1"/>
    </source>
</evidence>
<feature type="signal peptide" evidence="2">
    <location>
        <begin position="1"/>
        <end position="18"/>
    </location>
</feature>
<proteinExistence type="predicted"/>
<reference evidence="3 4" key="1">
    <citation type="submission" date="2019-02" db="EMBL/GenBank/DDBJ databases">
        <title>Deep-cultivation of Planctomycetes and their phenomic and genomic characterization uncovers novel biology.</title>
        <authorList>
            <person name="Wiegand S."/>
            <person name="Jogler M."/>
            <person name="Boedeker C."/>
            <person name="Pinto D."/>
            <person name="Vollmers J."/>
            <person name="Rivas-Marin E."/>
            <person name="Kohn T."/>
            <person name="Peeters S.H."/>
            <person name="Heuer A."/>
            <person name="Rast P."/>
            <person name="Oberbeckmann S."/>
            <person name="Bunk B."/>
            <person name="Jeske O."/>
            <person name="Meyerdierks A."/>
            <person name="Storesund J.E."/>
            <person name="Kallscheuer N."/>
            <person name="Luecker S."/>
            <person name="Lage O.M."/>
            <person name="Pohl T."/>
            <person name="Merkel B.J."/>
            <person name="Hornburger P."/>
            <person name="Mueller R.-W."/>
            <person name="Bruemmer F."/>
            <person name="Labrenz M."/>
            <person name="Spormann A.M."/>
            <person name="Op Den Camp H."/>
            <person name="Overmann J."/>
            <person name="Amann R."/>
            <person name="Jetten M.S.M."/>
            <person name="Mascher T."/>
            <person name="Medema M.H."/>
            <person name="Devos D.P."/>
            <person name="Kaster A.-K."/>
            <person name="Ovreas L."/>
            <person name="Rohde M."/>
            <person name="Galperin M.Y."/>
            <person name="Jogler C."/>
        </authorList>
    </citation>
    <scope>NUCLEOTIDE SEQUENCE [LARGE SCALE GENOMIC DNA]</scope>
    <source>
        <strain evidence="3 4">Pla100</strain>
    </source>
</reference>
<evidence type="ECO:0008006" key="5">
    <source>
        <dbReference type="Google" id="ProtNLM"/>
    </source>
</evidence>
<dbReference type="EMBL" id="SJPM01000003">
    <property type="protein sequence ID" value="TWT99053.1"/>
    <property type="molecule type" value="Genomic_DNA"/>
</dbReference>
<gene>
    <name evidence="3" type="ORF">Pla100_22290</name>
</gene>
<feature type="region of interest" description="Disordered" evidence="1">
    <location>
        <begin position="152"/>
        <end position="268"/>
    </location>
</feature>
<evidence type="ECO:0000313" key="4">
    <source>
        <dbReference type="Proteomes" id="UP000316213"/>
    </source>
</evidence>
<dbReference type="OrthoDB" id="292244at2"/>
<dbReference type="Gene3D" id="1.25.40.10">
    <property type="entry name" value="Tetratricopeptide repeat domain"/>
    <property type="match status" value="1"/>
</dbReference>
<feature type="compositionally biased region" description="Low complexity" evidence="1">
    <location>
        <begin position="233"/>
        <end position="243"/>
    </location>
</feature>
<evidence type="ECO:0000256" key="2">
    <source>
        <dbReference type="SAM" id="SignalP"/>
    </source>
</evidence>
<comment type="caution">
    <text evidence="3">The sequence shown here is derived from an EMBL/GenBank/DDBJ whole genome shotgun (WGS) entry which is preliminary data.</text>
</comment>
<accession>A0A5C6ALK4</accession>
<organism evidence="3 4">
    <name type="scientific">Neorhodopirellula pilleata</name>
    <dbReference type="NCBI Taxonomy" id="2714738"/>
    <lineage>
        <taxon>Bacteria</taxon>
        <taxon>Pseudomonadati</taxon>
        <taxon>Planctomycetota</taxon>
        <taxon>Planctomycetia</taxon>
        <taxon>Pirellulales</taxon>
        <taxon>Pirellulaceae</taxon>
        <taxon>Neorhodopirellula</taxon>
    </lineage>
</organism>